<reference evidence="2" key="1">
    <citation type="submission" date="2020-06" db="EMBL/GenBank/DDBJ databases">
        <title>WGS assembly of Ceratodon purpureus strain R40.</title>
        <authorList>
            <person name="Carey S.B."/>
            <person name="Jenkins J."/>
            <person name="Shu S."/>
            <person name="Lovell J.T."/>
            <person name="Sreedasyam A."/>
            <person name="Maumus F."/>
            <person name="Tiley G.P."/>
            <person name="Fernandez-Pozo N."/>
            <person name="Barry K."/>
            <person name="Chen C."/>
            <person name="Wang M."/>
            <person name="Lipzen A."/>
            <person name="Daum C."/>
            <person name="Saski C.A."/>
            <person name="Payton A.C."/>
            <person name="Mcbreen J.C."/>
            <person name="Conrad R.E."/>
            <person name="Kollar L.M."/>
            <person name="Olsson S."/>
            <person name="Huttunen S."/>
            <person name="Landis J.B."/>
            <person name="Wickett N.J."/>
            <person name="Johnson M.G."/>
            <person name="Rensing S.A."/>
            <person name="Grimwood J."/>
            <person name="Schmutz J."/>
            <person name="Mcdaniel S.F."/>
        </authorList>
    </citation>
    <scope>NUCLEOTIDE SEQUENCE</scope>
    <source>
        <strain evidence="2">R40</strain>
    </source>
</reference>
<dbReference type="Proteomes" id="UP000822688">
    <property type="component" value="Chromosome 4"/>
</dbReference>
<keyword evidence="1" id="KW-1133">Transmembrane helix</keyword>
<evidence type="ECO:0000313" key="3">
    <source>
        <dbReference type="Proteomes" id="UP000822688"/>
    </source>
</evidence>
<keyword evidence="1" id="KW-0812">Transmembrane</keyword>
<comment type="caution">
    <text evidence="2">The sequence shown here is derived from an EMBL/GenBank/DDBJ whole genome shotgun (WGS) entry which is preliminary data.</text>
</comment>
<feature type="transmembrane region" description="Helical" evidence="1">
    <location>
        <begin position="88"/>
        <end position="107"/>
    </location>
</feature>
<keyword evidence="1" id="KW-0472">Membrane</keyword>
<feature type="transmembrane region" description="Helical" evidence="1">
    <location>
        <begin position="52"/>
        <end position="76"/>
    </location>
</feature>
<evidence type="ECO:0000313" key="2">
    <source>
        <dbReference type="EMBL" id="KAG0578195.1"/>
    </source>
</evidence>
<dbReference type="InterPro" id="IPR008390">
    <property type="entry name" value="AWPM-19"/>
</dbReference>
<proteinExistence type="predicted"/>
<dbReference type="AlphaFoldDB" id="A0A8T0I5C6"/>
<organism evidence="2 3">
    <name type="scientific">Ceratodon purpureus</name>
    <name type="common">Fire moss</name>
    <name type="synonym">Dicranum purpureum</name>
    <dbReference type="NCBI Taxonomy" id="3225"/>
    <lineage>
        <taxon>Eukaryota</taxon>
        <taxon>Viridiplantae</taxon>
        <taxon>Streptophyta</taxon>
        <taxon>Embryophyta</taxon>
        <taxon>Bryophyta</taxon>
        <taxon>Bryophytina</taxon>
        <taxon>Bryopsida</taxon>
        <taxon>Dicranidae</taxon>
        <taxon>Pseudoditrichales</taxon>
        <taxon>Ditrichaceae</taxon>
        <taxon>Ceratodon</taxon>
    </lineage>
</organism>
<evidence type="ECO:0000256" key="1">
    <source>
        <dbReference type="SAM" id="Phobius"/>
    </source>
</evidence>
<gene>
    <name evidence="2" type="ORF">KC19_4G004800</name>
</gene>
<feature type="transmembrane region" description="Helical" evidence="1">
    <location>
        <begin position="127"/>
        <end position="145"/>
    </location>
</feature>
<dbReference type="PANTHER" id="PTHR33294:SF5">
    <property type="entry name" value="AWPM-19-LIKE FAMILY PROTEIN"/>
    <property type="match status" value="1"/>
</dbReference>
<dbReference type="OrthoDB" id="1919377at2759"/>
<protein>
    <submittedName>
        <fullName evidence="2">Uncharacterized protein</fullName>
    </submittedName>
</protein>
<dbReference type="PANTHER" id="PTHR33294">
    <property type="entry name" value="AWPM-19-LIKE FAMILY PROTEIN"/>
    <property type="match status" value="1"/>
</dbReference>
<accession>A0A8T0I5C6</accession>
<dbReference type="Pfam" id="PF05512">
    <property type="entry name" value="AWPM-19"/>
    <property type="match status" value="1"/>
</dbReference>
<dbReference type="EMBL" id="CM026424">
    <property type="protein sequence ID" value="KAG0578195.1"/>
    <property type="molecule type" value="Genomic_DNA"/>
</dbReference>
<name>A0A8T0I5C6_CERPU</name>
<sequence length="170" mass="18037">MAFGISKAMVIPLLVLNFCLYFIAAALAGSILNRNLDANIGADGNNVPIGNVVTPVFIPVTLIACMVGLASCLAGLHHIRTWRMESLAAAAATALIAWLLTLLAMGLAAKEIHTRYGRSKRMKTVEAFMIITALTELLYLLSLYAGKVTREGYATTPANPKYGTPAATAV</sequence>
<keyword evidence="3" id="KW-1185">Reference proteome</keyword>